<reference evidence="1 2" key="1">
    <citation type="submission" date="2019-09" db="EMBL/GenBank/DDBJ databases">
        <authorList>
            <person name="Depoorter E."/>
        </authorList>
    </citation>
    <scope>NUCLEOTIDE SEQUENCE [LARGE SCALE GENOMIC DNA]</scope>
    <source>
        <strain evidence="1">R-18112</strain>
    </source>
</reference>
<dbReference type="AlphaFoldDB" id="A0A6P2VD22"/>
<name>A0A6P2VD22_BURL3</name>
<gene>
    <name evidence="1" type="ORF">BLA18112_03140</name>
</gene>
<proteinExistence type="predicted"/>
<accession>A0A6P2VD22</accession>
<evidence type="ECO:0000313" key="2">
    <source>
        <dbReference type="Proteomes" id="UP000494274"/>
    </source>
</evidence>
<evidence type="ECO:0000313" key="1">
    <source>
        <dbReference type="EMBL" id="VWC88481.1"/>
    </source>
</evidence>
<organism evidence="1 2">
    <name type="scientific">Burkholderia lata (strain ATCC 17760 / DSM 23089 / LMG 22485 / NCIMB 9086 / R18194 / 383)</name>
    <dbReference type="NCBI Taxonomy" id="482957"/>
    <lineage>
        <taxon>Bacteria</taxon>
        <taxon>Pseudomonadati</taxon>
        <taxon>Pseudomonadota</taxon>
        <taxon>Betaproteobacteria</taxon>
        <taxon>Burkholderiales</taxon>
        <taxon>Burkholderiaceae</taxon>
        <taxon>Burkholderia</taxon>
        <taxon>Burkholderia cepacia complex</taxon>
    </lineage>
</organism>
<dbReference type="EMBL" id="CABVQI010000009">
    <property type="protein sequence ID" value="VWC88481.1"/>
    <property type="molecule type" value="Genomic_DNA"/>
</dbReference>
<sequence>MPGCARWGAGPAPPPPNFITARDCYESQRDISDSAHRLIVGCHGCGTVHDQPDAICCVGCFRFGAGRVRQLYQQLDFDGGCKRWQYRDTCWFRRYGIRLPQLDLDGQWFRLERGRVRGRRRYRCRRLERRKQQHERERECAIGRGECHDRTRCEPLHGFERERPGLCQRGCRWADRQWWVRRDHGFESLQLVDRVEYRSGRLAVRIGRKPGQFKCDRKQSLVWCGGTSFPATLVSFPASLSRKELA</sequence>
<dbReference type="Proteomes" id="UP000494274">
    <property type="component" value="Unassembled WGS sequence"/>
</dbReference>
<protein>
    <submittedName>
        <fullName evidence="1">Uncharacterized protein</fullName>
    </submittedName>
</protein>